<gene>
    <name evidence="6" type="ORF">FNV43_RR22374</name>
</gene>
<evidence type="ECO:0000313" key="7">
    <source>
        <dbReference type="Proteomes" id="UP000796880"/>
    </source>
</evidence>
<evidence type="ECO:0000256" key="1">
    <source>
        <dbReference type="ARBA" id="ARBA00023015"/>
    </source>
</evidence>
<evidence type="ECO:0000256" key="2">
    <source>
        <dbReference type="ARBA" id="ARBA00023125"/>
    </source>
</evidence>
<dbReference type="GO" id="GO:0006355">
    <property type="term" value="P:regulation of DNA-templated transcription"/>
    <property type="evidence" value="ECO:0007669"/>
    <property type="project" value="InterPro"/>
</dbReference>
<name>A0A8K0DQ38_9ROSA</name>
<evidence type="ECO:0000256" key="3">
    <source>
        <dbReference type="ARBA" id="ARBA00023163"/>
    </source>
</evidence>
<dbReference type="OrthoDB" id="676820at2759"/>
<evidence type="ECO:0000256" key="4">
    <source>
        <dbReference type="ARBA" id="ARBA00023242"/>
    </source>
</evidence>
<keyword evidence="1" id="KW-0805">Transcription regulation</keyword>
<evidence type="ECO:0000259" key="5">
    <source>
        <dbReference type="PROSITE" id="PS51005"/>
    </source>
</evidence>
<comment type="caution">
    <text evidence="6">The sequence shown here is derived from an EMBL/GenBank/DDBJ whole genome shotgun (WGS) entry which is preliminary data.</text>
</comment>
<dbReference type="InterPro" id="IPR003441">
    <property type="entry name" value="NAC-dom"/>
</dbReference>
<dbReference type="SUPFAM" id="SSF101941">
    <property type="entry name" value="NAC domain"/>
    <property type="match status" value="1"/>
</dbReference>
<keyword evidence="2" id="KW-0238">DNA-binding</keyword>
<dbReference type="AlphaFoldDB" id="A0A8K0DQ38"/>
<dbReference type="InterPro" id="IPR036093">
    <property type="entry name" value="NAC_dom_sf"/>
</dbReference>
<accession>A0A8K0DQ38</accession>
<dbReference type="Pfam" id="PF02365">
    <property type="entry name" value="NAM"/>
    <property type="match status" value="1"/>
</dbReference>
<feature type="domain" description="NAC" evidence="5">
    <location>
        <begin position="55"/>
        <end position="210"/>
    </location>
</feature>
<dbReference type="PROSITE" id="PS51005">
    <property type="entry name" value="NAC"/>
    <property type="match status" value="1"/>
</dbReference>
<protein>
    <recommendedName>
        <fullName evidence="5">NAC domain-containing protein</fullName>
    </recommendedName>
</protein>
<keyword evidence="4" id="KW-0539">Nucleus</keyword>
<keyword evidence="7" id="KW-1185">Reference proteome</keyword>
<dbReference type="GO" id="GO:0003677">
    <property type="term" value="F:DNA binding"/>
    <property type="evidence" value="ECO:0007669"/>
    <property type="project" value="UniProtKB-KW"/>
</dbReference>
<dbReference type="EMBL" id="VOIH02000010">
    <property type="protein sequence ID" value="KAF3435287.1"/>
    <property type="molecule type" value="Genomic_DNA"/>
</dbReference>
<proteinExistence type="predicted"/>
<sequence length="285" mass="32759">MKAQINVAHMGDNTVNDRMLVDQNPWLFLFLWKSYTFVKTKADRQNQAIPYVCVLPIGYRFHPTDEELVLHYLKRKVLSIPLPASVIPEFDVFLTDPWGLPGDAREKRYFFYNHKGKVNDKICKRVAGSGYWKPIGKEKQIVASDAQNNSAFGLRKTLLFHERKRCRHENRTRWIMHEYRLVGSGTISNSTTLISAMEMGEWVICGVFQKKRRPREKMQVSQQPNTKRTQIMDLIKPCVVDVTVEDISVSGPPTPSSCSSGITEFFSSIDTDDQEENSATQFNGY</sequence>
<reference evidence="6" key="1">
    <citation type="submission" date="2020-03" db="EMBL/GenBank/DDBJ databases">
        <title>A high-quality chromosome-level genome assembly of a woody plant with both climbing and erect habits, Rhamnella rubrinervis.</title>
        <authorList>
            <person name="Lu Z."/>
            <person name="Yang Y."/>
            <person name="Zhu X."/>
            <person name="Sun Y."/>
        </authorList>
    </citation>
    <scope>NUCLEOTIDE SEQUENCE</scope>
    <source>
        <strain evidence="6">BYM</strain>
        <tissue evidence="6">Leaf</tissue>
    </source>
</reference>
<dbReference type="Proteomes" id="UP000796880">
    <property type="component" value="Unassembled WGS sequence"/>
</dbReference>
<dbReference type="PANTHER" id="PTHR31719:SF176">
    <property type="entry name" value="NAC DOMAIN CONTAINING PROTEIN 84"/>
    <property type="match status" value="1"/>
</dbReference>
<dbReference type="PANTHER" id="PTHR31719">
    <property type="entry name" value="NAC TRANSCRIPTION FACTOR 56"/>
    <property type="match status" value="1"/>
</dbReference>
<organism evidence="6 7">
    <name type="scientific">Rhamnella rubrinervis</name>
    <dbReference type="NCBI Taxonomy" id="2594499"/>
    <lineage>
        <taxon>Eukaryota</taxon>
        <taxon>Viridiplantae</taxon>
        <taxon>Streptophyta</taxon>
        <taxon>Embryophyta</taxon>
        <taxon>Tracheophyta</taxon>
        <taxon>Spermatophyta</taxon>
        <taxon>Magnoliopsida</taxon>
        <taxon>eudicotyledons</taxon>
        <taxon>Gunneridae</taxon>
        <taxon>Pentapetalae</taxon>
        <taxon>rosids</taxon>
        <taxon>fabids</taxon>
        <taxon>Rosales</taxon>
        <taxon>Rhamnaceae</taxon>
        <taxon>rhamnoid group</taxon>
        <taxon>Rhamneae</taxon>
        <taxon>Rhamnella</taxon>
    </lineage>
</organism>
<dbReference type="Gene3D" id="2.170.150.80">
    <property type="entry name" value="NAC domain"/>
    <property type="match status" value="1"/>
</dbReference>
<keyword evidence="3" id="KW-0804">Transcription</keyword>
<evidence type="ECO:0000313" key="6">
    <source>
        <dbReference type="EMBL" id="KAF3435287.1"/>
    </source>
</evidence>